<gene>
    <name evidence="1" type="ORF">L3Q82_016223</name>
</gene>
<dbReference type="EMBL" id="CM041549">
    <property type="protein sequence ID" value="KAI3357828.1"/>
    <property type="molecule type" value="Genomic_DNA"/>
</dbReference>
<accession>A0ACB8VQG8</accession>
<protein>
    <submittedName>
        <fullName evidence="1">Uncharacterized protein</fullName>
    </submittedName>
</protein>
<keyword evidence="2" id="KW-1185">Reference proteome</keyword>
<comment type="caution">
    <text evidence="1">The sequence shown here is derived from an EMBL/GenBank/DDBJ whole genome shotgun (WGS) entry which is preliminary data.</text>
</comment>
<reference evidence="1" key="1">
    <citation type="submission" date="2022-04" db="EMBL/GenBank/DDBJ databases">
        <title>Jade perch genome.</title>
        <authorList>
            <person name="Chao B."/>
        </authorList>
    </citation>
    <scope>NUCLEOTIDE SEQUENCE</scope>
    <source>
        <strain evidence="1">CB-2022</strain>
    </source>
</reference>
<evidence type="ECO:0000313" key="1">
    <source>
        <dbReference type="EMBL" id="KAI3357828.1"/>
    </source>
</evidence>
<proteinExistence type="predicted"/>
<name>A0ACB8VQG8_9TELE</name>
<evidence type="ECO:0000313" key="2">
    <source>
        <dbReference type="Proteomes" id="UP000831701"/>
    </source>
</evidence>
<dbReference type="Proteomes" id="UP000831701">
    <property type="component" value="Chromosome 19"/>
</dbReference>
<sequence>MDTPPFLCLTLSVLSVSFCSLVFRPSNGCSPAVKLREKLIQSKLLVLNMAGKDVFSGDPGVLKVIDTYDRRGKAFTSGTYSHAGTYADAFENEPGKRLPKAGAVAGAGVGLARAEWSVFQAEAKGPNASAGAGASLASGAKAFANAELASASASAGPVKAKIGLGLGTGVGISLTHVEAKVLGTGISFGRKMGVSLFGSSLEFSLW</sequence>
<organism evidence="1 2">
    <name type="scientific">Scortum barcoo</name>
    <name type="common">barcoo grunter</name>
    <dbReference type="NCBI Taxonomy" id="214431"/>
    <lineage>
        <taxon>Eukaryota</taxon>
        <taxon>Metazoa</taxon>
        <taxon>Chordata</taxon>
        <taxon>Craniata</taxon>
        <taxon>Vertebrata</taxon>
        <taxon>Euteleostomi</taxon>
        <taxon>Actinopterygii</taxon>
        <taxon>Neopterygii</taxon>
        <taxon>Teleostei</taxon>
        <taxon>Neoteleostei</taxon>
        <taxon>Acanthomorphata</taxon>
        <taxon>Eupercaria</taxon>
        <taxon>Centrarchiformes</taxon>
        <taxon>Terapontoidei</taxon>
        <taxon>Terapontidae</taxon>
        <taxon>Scortum</taxon>
    </lineage>
</organism>